<dbReference type="PROSITE" id="PS00678">
    <property type="entry name" value="WD_REPEATS_1"/>
    <property type="match status" value="6"/>
</dbReference>
<dbReference type="PANTHER" id="PTHR44019:SF8">
    <property type="entry name" value="POC1 CENTRIOLAR PROTEIN HOMOLOG"/>
    <property type="match status" value="1"/>
</dbReference>
<keyword evidence="2" id="KW-0677">Repeat</keyword>
<evidence type="ECO:0000256" key="2">
    <source>
        <dbReference type="ARBA" id="ARBA00022737"/>
    </source>
</evidence>
<dbReference type="PROSITE" id="PS50082">
    <property type="entry name" value="WD_REPEATS_2"/>
    <property type="match status" value="13"/>
</dbReference>
<feature type="repeat" description="WD" evidence="3">
    <location>
        <begin position="1019"/>
        <end position="1060"/>
    </location>
</feature>
<evidence type="ECO:0000256" key="4">
    <source>
        <dbReference type="SAM" id="MobiDB-lite"/>
    </source>
</evidence>
<feature type="repeat" description="WD" evidence="3">
    <location>
        <begin position="798"/>
        <end position="839"/>
    </location>
</feature>
<dbReference type="EMBL" id="JBHSXX010000001">
    <property type="protein sequence ID" value="MFC6870405.1"/>
    <property type="molecule type" value="Genomic_DNA"/>
</dbReference>
<dbReference type="SUPFAM" id="SSF50978">
    <property type="entry name" value="WD40 repeat-like"/>
    <property type="match status" value="2"/>
</dbReference>
<dbReference type="InterPro" id="IPR049052">
    <property type="entry name" value="nSTAND1"/>
</dbReference>
<evidence type="ECO:0000313" key="6">
    <source>
        <dbReference type="EMBL" id="MFC6870405.1"/>
    </source>
</evidence>
<dbReference type="Pfam" id="PF20703">
    <property type="entry name" value="nSTAND1"/>
    <property type="match status" value="1"/>
</dbReference>
<dbReference type="Gene3D" id="2.130.10.10">
    <property type="entry name" value="YVTN repeat-like/Quinoprotein amine dehydrogenase"/>
    <property type="match status" value="6"/>
</dbReference>
<dbReference type="PRINTS" id="PR00320">
    <property type="entry name" value="GPROTEINBRPT"/>
</dbReference>
<feature type="repeat" description="WD" evidence="3">
    <location>
        <begin position="1196"/>
        <end position="1230"/>
    </location>
</feature>
<protein>
    <recommendedName>
        <fullName evidence="5">Novel STAND NTPase 1 domain-containing protein</fullName>
    </recommendedName>
</protein>
<dbReference type="InterPro" id="IPR001680">
    <property type="entry name" value="WD40_rpt"/>
</dbReference>
<feature type="repeat" description="WD" evidence="3">
    <location>
        <begin position="661"/>
        <end position="702"/>
    </location>
</feature>
<feature type="domain" description="Novel STAND NTPase 1" evidence="5">
    <location>
        <begin position="136"/>
        <end position="534"/>
    </location>
</feature>
<keyword evidence="1 3" id="KW-0853">WD repeat</keyword>
<sequence>MTETDVPANPRAAFAERFALLYAEAGNPPLKRVTESVARERGVDDHGRPVRVSAQRISDWRRGRNVPARFAGLAATLRVLIGEARRRRPEPVAAGLYDMATWRSWWDAALASPLTSDGDGEAGTRHAVVDGDAVCPYRGLAAFQQSDSEWFFGRERAASDLLSRIAQASADGGFVVLVGASGVGKSSLLRAGLGPSLAAGTLGKEQTSELPITALTPGGDPLGQLTGFENAAPSADDGDGADDGAVSTDPTPRGVLIVDQFEELFTLCDDEDVRSEFVRRLHSLCTPAGDAPVQYVVVLGVRADFYHHCLGFPELVEAMQRRQLALGAMSESELRDAVVRPAKTVGLQWESGLVELMLADLGATLRRSGNRPSGAPGYAAGALPLLAHALLATWQHRSNGKLTVAGYRRAGGIHGAIAATAERAWAELDDEGAAAARRILLRLVRVGDETRDVRRRAARAELVGGDPSRERALEVLVRARLVTLDAESVEITHEALLDAWPRLRGWIDDNRAENLARQRLEADAASWEEHDRDPSLLYRGSRLESSEQLARESDTVGLTPLARRFVRVSSQHHRRQRWLRRAAVSLVGVFALIAAGAAAVAVNERDDAEFRQIVAEADSIAAEDPSLSAQLSLVAHRMRPQHQGVEARLLSTEQSPLATPLRGHEGAVYLTSFSPDGTVLATASEDRTVRLWDVEDPAHARPLGEPLTGHDSWVSSAVFSPGGDILATTGDDATIRLWDVSDPAAATRIGEPLRPGNGTMYLLAFGQDGDVLATANDDGTVGLWDISDPSRPSRLSTLTGHDAAVRSVAFSPDGTMLASGSDDHDVRLWDISRPRRPERLGKPLTGAADMVHSVAFSPDGDTLAVGVEDTTVRLWDVSDPTRARQHDTLTGHEGLVWSVKFSPDGRLLASASADGTTRLWNVTDPAHAVPFGEPLSARSGIVYAVGFSPDGTRLATGSDDSVARVWSLPSGALASHPDGVSAVAVGPQGKLLATGGADRTVRLWRIGDRARPTPVGPELRGIDGTVYALDMSSRAGLLATGSTDTKVRLWRVDDPEHPKRVATLPGSAGFFSPDATTLAVVDGMDLRLYDVSNPARPRKLADVETGHSAYITSGAFSADGETFATGGFDQTARLWDVSDPSDPRLRGDPLTGHSGPIWSVAFHPNDFALATASGDKTIQLWTTRDLSDVHPMGGPLYGHTDAVTSVAFSPDGAQLMSGGYDKTVRMWEVSRLPGSVALTGHNGVVDAVAFTPDGGTVVTGGSDGTVRLWGHDVERSIERVCAVSADVLTPAAWERYLPQQSYSPPC</sequence>
<feature type="repeat" description="WD" evidence="3">
    <location>
        <begin position="707"/>
        <end position="748"/>
    </location>
</feature>
<dbReference type="InterPro" id="IPR027417">
    <property type="entry name" value="P-loop_NTPase"/>
</dbReference>
<feature type="repeat" description="WD" evidence="3">
    <location>
        <begin position="753"/>
        <end position="794"/>
    </location>
</feature>
<dbReference type="InterPro" id="IPR019775">
    <property type="entry name" value="WD40_repeat_CS"/>
</dbReference>
<gene>
    <name evidence="6" type="ORF">ACFQGD_25035</name>
</gene>
<dbReference type="PROSITE" id="PS50294">
    <property type="entry name" value="WD_REPEATS_REGION"/>
    <property type="match status" value="13"/>
</dbReference>
<feature type="repeat" description="WD" evidence="3">
    <location>
        <begin position="1150"/>
        <end position="1191"/>
    </location>
</feature>
<dbReference type="InterPro" id="IPR036322">
    <property type="entry name" value="WD40_repeat_dom_sf"/>
</dbReference>
<feature type="repeat" description="WD" evidence="3">
    <location>
        <begin position="935"/>
        <end position="976"/>
    </location>
</feature>
<evidence type="ECO:0000256" key="3">
    <source>
        <dbReference type="PROSITE-ProRule" id="PRU00221"/>
    </source>
</evidence>
<organism evidence="6 7">
    <name type="scientific">Haloechinothrix salitolerans</name>
    <dbReference type="NCBI Taxonomy" id="926830"/>
    <lineage>
        <taxon>Bacteria</taxon>
        <taxon>Bacillati</taxon>
        <taxon>Actinomycetota</taxon>
        <taxon>Actinomycetes</taxon>
        <taxon>Pseudonocardiales</taxon>
        <taxon>Pseudonocardiaceae</taxon>
        <taxon>Haloechinothrix</taxon>
    </lineage>
</organism>
<feature type="repeat" description="WD" evidence="3">
    <location>
        <begin position="844"/>
        <end position="885"/>
    </location>
</feature>
<dbReference type="SUPFAM" id="SSF52540">
    <property type="entry name" value="P-loop containing nucleoside triphosphate hydrolases"/>
    <property type="match status" value="1"/>
</dbReference>
<dbReference type="PANTHER" id="PTHR44019">
    <property type="entry name" value="WD REPEAT-CONTAINING PROTEIN 55"/>
    <property type="match status" value="1"/>
</dbReference>
<feature type="repeat" description="WD" evidence="3">
    <location>
        <begin position="1104"/>
        <end position="1145"/>
    </location>
</feature>
<reference evidence="7" key="1">
    <citation type="journal article" date="2019" name="Int. J. Syst. Evol. Microbiol.">
        <title>The Global Catalogue of Microorganisms (GCM) 10K type strain sequencing project: providing services to taxonomists for standard genome sequencing and annotation.</title>
        <authorList>
            <consortium name="The Broad Institute Genomics Platform"/>
            <consortium name="The Broad Institute Genome Sequencing Center for Infectious Disease"/>
            <person name="Wu L."/>
            <person name="Ma J."/>
        </authorList>
    </citation>
    <scope>NUCLEOTIDE SEQUENCE [LARGE SCALE GENOMIC DNA]</scope>
    <source>
        <strain evidence="7">KCTC 32255</strain>
    </source>
</reference>
<evidence type="ECO:0000313" key="7">
    <source>
        <dbReference type="Proteomes" id="UP001596337"/>
    </source>
</evidence>
<accession>A0ABW2C7Y5</accession>
<dbReference type="Proteomes" id="UP001596337">
    <property type="component" value="Unassembled WGS sequence"/>
</dbReference>
<dbReference type="CDD" id="cd00200">
    <property type="entry name" value="WD40"/>
    <property type="match status" value="2"/>
</dbReference>
<dbReference type="Pfam" id="PF00400">
    <property type="entry name" value="WD40"/>
    <property type="match status" value="13"/>
</dbReference>
<keyword evidence="7" id="KW-1185">Reference proteome</keyword>
<name>A0ABW2C7Y5_9PSEU</name>
<dbReference type="SMART" id="SM00320">
    <property type="entry name" value="WD40"/>
    <property type="match status" value="13"/>
</dbReference>
<proteinExistence type="predicted"/>
<feature type="repeat" description="WD" evidence="3">
    <location>
        <begin position="1238"/>
        <end position="1269"/>
    </location>
</feature>
<feature type="repeat" description="WD" evidence="3">
    <location>
        <begin position="973"/>
        <end position="1006"/>
    </location>
</feature>
<dbReference type="RefSeq" id="WP_345395185.1">
    <property type="nucleotide sequence ID" value="NZ_BAABLA010000023.1"/>
</dbReference>
<dbReference type="InterPro" id="IPR015943">
    <property type="entry name" value="WD40/YVTN_repeat-like_dom_sf"/>
</dbReference>
<dbReference type="InterPro" id="IPR020472">
    <property type="entry name" value="WD40_PAC1"/>
</dbReference>
<comment type="caution">
    <text evidence="6">The sequence shown here is derived from an EMBL/GenBank/DDBJ whole genome shotgun (WGS) entry which is preliminary data.</text>
</comment>
<dbReference type="InterPro" id="IPR050505">
    <property type="entry name" value="WDR55/POC1"/>
</dbReference>
<feature type="region of interest" description="Disordered" evidence="4">
    <location>
        <begin position="224"/>
        <end position="251"/>
    </location>
</feature>
<evidence type="ECO:0000259" key="5">
    <source>
        <dbReference type="Pfam" id="PF20703"/>
    </source>
</evidence>
<feature type="repeat" description="WD" evidence="3">
    <location>
        <begin position="889"/>
        <end position="922"/>
    </location>
</feature>
<evidence type="ECO:0000256" key="1">
    <source>
        <dbReference type="ARBA" id="ARBA00022574"/>
    </source>
</evidence>